<dbReference type="InterPro" id="IPR007527">
    <property type="entry name" value="Znf_SWIM"/>
</dbReference>
<evidence type="ECO:0000313" key="2">
    <source>
        <dbReference type="EMBL" id="QHU30325.1"/>
    </source>
</evidence>
<sequence length="241" mass="27842">MTTRNQQFETVQKECLELFQRKNKDYGDAFADYGVVGVLVRMGDKIRRLQNISNTGVTLVKDESFRDTLIDLHNYAAMAVLLLDSNDKMPITSEDDSEYESEDDCTIVNENGSKELHVWMVSSSCNSDITYEVVKYEDDSMSCDCKGFEHHGWCKHCEAKKDVVINIPELIAPYEEENKIISEIEALPDLLQNNTRKWFVESSSDPNTQYEVTKYPNGEMTCTCKGFEHHKWCKHCEQYKN</sequence>
<feature type="domain" description="SWIM-type" evidence="1">
    <location>
        <begin position="131"/>
        <end position="165"/>
    </location>
</feature>
<dbReference type="AlphaFoldDB" id="A0A6C0LK04"/>
<name>A0A6C0LK04_9ZZZZ</name>
<reference evidence="2" key="1">
    <citation type="journal article" date="2020" name="Nature">
        <title>Giant virus diversity and host interactions through global metagenomics.</title>
        <authorList>
            <person name="Schulz F."/>
            <person name="Roux S."/>
            <person name="Paez-Espino D."/>
            <person name="Jungbluth S."/>
            <person name="Walsh D.A."/>
            <person name="Denef V.J."/>
            <person name="McMahon K.D."/>
            <person name="Konstantinidis K.T."/>
            <person name="Eloe-Fadrosh E.A."/>
            <person name="Kyrpides N.C."/>
            <person name="Woyke T."/>
        </authorList>
    </citation>
    <scope>NUCLEOTIDE SEQUENCE</scope>
    <source>
        <strain evidence="2">GVMAG-M-3300027833-11</strain>
    </source>
</reference>
<proteinExistence type="predicted"/>
<dbReference type="EMBL" id="MN740505">
    <property type="protein sequence ID" value="QHU30325.1"/>
    <property type="molecule type" value="Genomic_DNA"/>
</dbReference>
<accession>A0A6C0LK04</accession>
<dbReference type="Pfam" id="PF07659">
    <property type="entry name" value="DUF1599"/>
    <property type="match status" value="1"/>
</dbReference>
<evidence type="ECO:0000259" key="1">
    <source>
        <dbReference type="PROSITE" id="PS50966"/>
    </source>
</evidence>
<dbReference type="PROSITE" id="PS50966">
    <property type="entry name" value="ZF_SWIM"/>
    <property type="match status" value="2"/>
</dbReference>
<organism evidence="2">
    <name type="scientific">viral metagenome</name>
    <dbReference type="NCBI Taxonomy" id="1070528"/>
    <lineage>
        <taxon>unclassified sequences</taxon>
        <taxon>metagenomes</taxon>
        <taxon>organismal metagenomes</taxon>
    </lineage>
</organism>
<dbReference type="Pfam" id="PF04434">
    <property type="entry name" value="SWIM"/>
    <property type="match status" value="2"/>
</dbReference>
<dbReference type="InterPro" id="IPR011630">
    <property type="entry name" value="DUF1599"/>
</dbReference>
<dbReference type="GO" id="GO:0008270">
    <property type="term" value="F:zinc ion binding"/>
    <property type="evidence" value="ECO:0007669"/>
    <property type="project" value="InterPro"/>
</dbReference>
<feature type="domain" description="SWIM-type" evidence="1">
    <location>
        <begin position="210"/>
        <end position="235"/>
    </location>
</feature>
<protein>
    <recommendedName>
        <fullName evidence="1">SWIM-type domain-containing protein</fullName>
    </recommendedName>
</protein>